<sequence length="60" mass="7063">MRHNLLRQQNHQHPIGTMVNDTCKSQIWSNETALPLPLPLPLPWVEGGEEEDYVVERWEE</sequence>
<proteinExistence type="predicted"/>
<accession>A0A2K3LEJ4</accession>
<dbReference type="Proteomes" id="UP000236291">
    <property type="component" value="Unassembled WGS sequence"/>
</dbReference>
<reference evidence="1 2" key="1">
    <citation type="journal article" date="2014" name="Am. J. Bot.">
        <title>Genome assembly and annotation for red clover (Trifolium pratense; Fabaceae).</title>
        <authorList>
            <person name="Istvanek J."/>
            <person name="Jaros M."/>
            <person name="Krenek A."/>
            <person name="Repkova J."/>
        </authorList>
    </citation>
    <scope>NUCLEOTIDE SEQUENCE [LARGE SCALE GENOMIC DNA]</scope>
    <source>
        <strain evidence="2">cv. Tatra</strain>
        <tissue evidence="1">Young leaves</tissue>
    </source>
</reference>
<protein>
    <submittedName>
        <fullName evidence="1">Uncharacterized protein</fullName>
    </submittedName>
</protein>
<dbReference type="AlphaFoldDB" id="A0A2K3LEJ4"/>
<comment type="caution">
    <text evidence="1">The sequence shown here is derived from an EMBL/GenBank/DDBJ whole genome shotgun (WGS) entry which is preliminary data.</text>
</comment>
<dbReference type="EMBL" id="ASHM01031556">
    <property type="protein sequence ID" value="PNX76965.1"/>
    <property type="molecule type" value="Genomic_DNA"/>
</dbReference>
<gene>
    <name evidence="1" type="ORF">L195_g032925</name>
</gene>
<reference evidence="1 2" key="2">
    <citation type="journal article" date="2017" name="Front. Plant Sci.">
        <title>Gene Classification and Mining of Molecular Markers Useful in Red Clover (Trifolium pratense) Breeding.</title>
        <authorList>
            <person name="Istvanek J."/>
            <person name="Dluhosova J."/>
            <person name="Dluhos P."/>
            <person name="Patkova L."/>
            <person name="Nedelnik J."/>
            <person name="Repkova J."/>
        </authorList>
    </citation>
    <scope>NUCLEOTIDE SEQUENCE [LARGE SCALE GENOMIC DNA]</scope>
    <source>
        <strain evidence="2">cv. Tatra</strain>
        <tissue evidence="1">Young leaves</tissue>
    </source>
</reference>
<organism evidence="1 2">
    <name type="scientific">Trifolium pratense</name>
    <name type="common">Red clover</name>
    <dbReference type="NCBI Taxonomy" id="57577"/>
    <lineage>
        <taxon>Eukaryota</taxon>
        <taxon>Viridiplantae</taxon>
        <taxon>Streptophyta</taxon>
        <taxon>Embryophyta</taxon>
        <taxon>Tracheophyta</taxon>
        <taxon>Spermatophyta</taxon>
        <taxon>Magnoliopsida</taxon>
        <taxon>eudicotyledons</taxon>
        <taxon>Gunneridae</taxon>
        <taxon>Pentapetalae</taxon>
        <taxon>rosids</taxon>
        <taxon>fabids</taxon>
        <taxon>Fabales</taxon>
        <taxon>Fabaceae</taxon>
        <taxon>Papilionoideae</taxon>
        <taxon>50 kb inversion clade</taxon>
        <taxon>NPAAA clade</taxon>
        <taxon>Hologalegina</taxon>
        <taxon>IRL clade</taxon>
        <taxon>Trifolieae</taxon>
        <taxon>Trifolium</taxon>
    </lineage>
</organism>
<evidence type="ECO:0000313" key="1">
    <source>
        <dbReference type="EMBL" id="PNX76965.1"/>
    </source>
</evidence>
<evidence type="ECO:0000313" key="2">
    <source>
        <dbReference type="Proteomes" id="UP000236291"/>
    </source>
</evidence>
<name>A0A2K3LEJ4_TRIPR</name>